<protein>
    <submittedName>
        <fullName evidence="1">Uncharacterized protein</fullName>
    </submittedName>
</protein>
<name>A0A6G0QH38_9STRA</name>
<evidence type="ECO:0000313" key="2">
    <source>
        <dbReference type="Proteomes" id="UP000486351"/>
    </source>
</evidence>
<dbReference type="AlphaFoldDB" id="A0A6G0QH38"/>
<comment type="caution">
    <text evidence="1">The sequence shown here is derived from an EMBL/GenBank/DDBJ whole genome shotgun (WGS) entry which is preliminary data.</text>
</comment>
<evidence type="ECO:0000313" key="1">
    <source>
        <dbReference type="EMBL" id="KAE9286538.1"/>
    </source>
</evidence>
<proteinExistence type="predicted"/>
<gene>
    <name evidence="1" type="ORF">PF008_g26637</name>
</gene>
<sequence length="83" mass="8007">MSSGRDACRRASGAKSTVAEAVATAAAVTAAVARIAAGARCEGARTGLRLHGVLGALGVVEDSTLTSSGAAGVWVAPPATLET</sequence>
<dbReference type="Proteomes" id="UP000486351">
    <property type="component" value="Unassembled WGS sequence"/>
</dbReference>
<organism evidence="1 2">
    <name type="scientific">Phytophthora fragariae</name>
    <dbReference type="NCBI Taxonomy" id="53985"/>
    <lineage>
        <taxon>Eukaryota</taxon>
        <taxon>Sar</taxon>
        <taxon>Stramenopiles</taxon>
        <taxon>Oomycota</taxon>
        <taxon>Peronosporomycetes</taxon>
        <taxon>Peronosporales</taxon>
        <taxon>Peronosporaceae</taxon>
        <taxon>Phytophthora</taxon>
    </lineage>
</organism>
<dbReference type="EMBL" id="QXFY01003299">
    <property type="protein sequence ID" value="KAE9286538.1"/>
    <property type="molecule type" value="Genomic_DNA"/>
</dbReference>
<accession>A0A6G0QH38</accession>
<reference evidence="1 2" key="1">
    <citation type="submission" date="2018-09" db="EMBL/GenBank/DDBJ databases">
        <title>Genomic investigation of the strawberry pathogen Phytophthora fragariae indicates pathogenicity is determined by transcriptional variation in three key races.</title>
        <authorList>
            <person name="Adams T.M."/>
            <person name="Armitage A.D."/>
            <person name="Sobczyk M.K."/>
            <person name="Bates H.J."/>
            <person name="Dunwell J.M."/>
            <person name="Nellist C.F."/>
            <person name="Harrison R.J."/>
        </authorList>
    </citation>
    <scope>NUCLEOTIDE SEQUENCE [LARGE SCALE GENOMIC DNA]</scope>
    <source>
        <strain evidence="1 2">NOV-77</strain>
    </source>
</reference>